<dbReference type="PROSITE" id="PS00141">
    <property type="entry name" value="ASP_PROTEASE"/>
    <property type="match status" value="1"/>
</dbReference>
<dbReference type="InterPro" id="IPR021109">
    <property type="entry name" value="Peptidase_aspartic_dom_sf"/>
</dbReference>
<dbReference type="PROSITE" id="PS50158">
    <property type="entry name" value="ZF_CCHC"/>
    <property type="match status" value="1"/>
</dbReference>
<dbReference type="EMBL" id="CAEY01000072">
    <property type="status" value="NOT_ANNOTATED_CDS"/>
    <property type="molecule type" value="Genomic_DNA"/>
</dbReference>
<organism evidence="3 4">
    <name type="scientific">Tetranychus urticae</name>
    <name type="common">Two-spotted spider mite</name>
    <dbReference type="NCBI Taxonomy" id="32264"/>
    <lineage>
        <taxon>Eukaryota</taxon>
        <taxon>Metazoa</taxon>
        <taxon>Ecdysozoa</taxon>
        <taxon>Arthropoda</taxon>
        <taxon>Chelicerata</taxon>
        <taxon>Arachnida</taxon>
        <taxon>Acari</taxon>
        <taxon>Acariformes</taxon>
        <taxon>Trombidiformes</taxon>
        <taxon>Prostigmata</taxon>
        <taxon>Eleutherengona</taxon>
        <taxon>Raphignathae</taxon>
        <taxon>Tetranychoidea</taxon>
        <taxon>Tetranychidae</taxon>
        <taxon>Tetranychus</taxon>
    </lineage>
</organism>
<dbReference type="AlphaFoldDB" id="A0A158P522"/>
<dbReference type="GO" id="GO:0003676">
    <property type="term" value="F:nucleic acid binding"/>
    <property type="evidence" value="ECO:0007669"/>
    <property type="project" value="InterPro"/>
</dbReference>
<dbReference type="SUPFAM" id="SSF57756">
    <property type="entry name" value="Retrovirus zinc finger-like domains"/>
    <property type="match status" value="1"/>
</dbReference>
<dbReference type="InterPro" id="IPR001878">
    <property type="entry name" value="Znf_CCHC"/>
</dbReference>
<evidence type="ECO:0000256" key="1">
    <source>
        <dbReference type="PROSITE-ProRule" id="PRU00047"/>
    </source>
</evidence>
<dbReference type="EnsemblMetazoa" id="tetur11g06492.1">
    <property type="protein sequence ID" value="tetur11g06492.1"/>
    <property type="gene ID" value="tetur11g06492"/>
</dbReference>
<dbReference type="GO" id="GO:0004190">
    <property type="term" value="F:aspartic-type endopeptidase activity"/>
    <property type="evidence" value="ECO:0007669"/>
    <property type="project" value="InterPro"/>
</dbReference>
<dbReference type="GO" id="GO:0006508">
    <property type="term" value="P:proteolysis"/>
    <property type="evidence" value="ECO:0007669"/>
    <property type="project" value="InterPro"/>
</dbReference>
<evidence type="ECO:0000259" key="2">
    <source>
        <dbReference type="PROSITE" id="PS50158"/>
    </source>
</evidence>
<keyword evidence="1" id="KW-0479">Metal-binding</keyword>
<keyword evidence="1" id="KW-0863">Zinc-finger</keyword>
<proteinExistence type="predicted"/>
<evidence type="ECO:0000313" key="3">
    <source>
        <dbReference type="EnsemblMetazoa" id="tetur11g06492.1"/>
    </source>
</evidence>
<reference evidence="3" key="2">
    <citation type="submission" date="2016-04" db="UniProtKB">
        <authorList>
            <consortium name="EnsemblMetazoa"/>
        </authorList>
    </citation>
    <scope>IDENTIFICATION</scope>
</reference>
<keyword evidence="4" id="KW-1185">Reference proteome</keyword>
<protein>
    <recommendedName>
        <fullName evidence="2">CCHC-type domain-containing protein</fullName>
    </recommendedName>
</protein>
<sequence length="341" mass="39673">MNSPPSETFSDFDLQTLTYVTMAERKPYSLAPPRGPKIPTFDGAFSTDALDFIQRFDELAMVYGWDDTEKLNRLSLYLKQTAASWFKQDIKPKIGNSDYSWTKLMADFKTTFLPSEYESFINQQLKNQKHHSQAMISELKSEYKINHIPPTRTNDNRPICYYCHKPGHHQVNCRSRLRDAELSAPQHRLVHPNQPHSAPIYIGPRPQQPARHYQQTHRPTYPPAQPYFQHPPPFQNHPSNYPYRYQYPYVPQPPPNQQFPIRNAVAPPPPNPNTPTSNVLTDCDENYLYIRCLVQNQRIKGLVDTGSTVSLIKYQFCNPEDIQFYQQGNLLNCPPQNFLKF</sequence>
<dbReference type="Proteomes" id="UP000015104">
    <property type="component" value="Unassembled WGS sequence"/>
</dbReference>
<dbReference type="SUPFAM" id="SSF50630">
    <property type="entry name" value="Acid proteases"/>
    <property type="match status" value="1"/>
</dbReference>
<dbReference type="PANTHER" id="PTHR33194">
    <property type="entry name" value="ZINC KNUCKLE DOMAINCONTAINING PROTEIN"/>
    <property type="match status" value="1"/>
</dbReference>
<dbReference type="PANTHER" id="PTHR33194:SF4">
    <property type="entry name" value="CCHC-TYPE DOMAIN-CONTAINING PROTEIN"/>
    <property type="match status" value="1"/>
</dbReference>
<accession>A0A158P522</accession>
<dbReference type="InterPro" id="IPR001969">
    <property type="entry name" value="Aspartic_peptidase_AS"/>
</dbReference>
<feature type="domain" description="CCHC-type" evidence="2">
    <location>
        <begin position="160"/>
        <end position="175"/>
    </location>
</feature>
<reference evidence="4" key="1">
    <citation type="submission" date="2011-08" db="EMBL/GenBank/DDBJ databases">
        <authorList>
            <person name="Rombauts S."/>
        </authorList>
    </citation>
    <scope>NUCLEOTIDE SEQUENCE</scope>
    <source>
        <strain evidence="4">London</strain>
    </source>
</reference>
<dbReference type="GO" id="GO:0008270">
    <property type="term" value="F:zinc ion binding"/>
    <property type="evidence" value="ECO:0007669"/>
    <property type="project" value="UniProtKB-KW"/>
</dbReference>
<keyword evidence="1" id="KW-0862">Zinc</keyword>
<evidence type="ECO:0000313" key="4">
    <source>
        <dbReference type="Proteomes" id="UP000015104"/>
    </source>
</evidence>
<name>A0A158P522_TETUR</name>
<dbReference type="InterPro" id="IPR036875">
    <property type="entry name" value="Znf_CCHC_sf"/>
</dbReference>